<feature type="domain" description="Copper amine oxidase-like N-terminal" evidence="2">
    <location>
        <begin position="67"/>
        <end position="158"/>
    </location>
</feature>
<dbReference type="PANTHER" id="PTHR45982:SF1">
    <property type="entry name" value="REGULATOR OF CHROMOSOME CONDENSATION"/>
    <property type="match status" value="1"/>
</dbReference>
<keyword evidence="5" id="KW-1185">Reference proteome</keyword>
<dbReference type="Pfam" id="PF07833">
    <property type="entry name" value="Cu_amine_oxidN1"/>
    <property type="match status" value="1"/>
</dbReference>
<dbReference type="InterPro" id="IPR036582">
    <property type="entry name" value="Mao_N_sf"/>
</dbReference>
<reference evidence="5" key="1">
    <citation type="submission" date="2011-12" db="EMBL/GenBank/DDBJ databases">
        <title>Complete sequence of Clostridium clariflavum DSM 19732.</title>
        <authorList>
            <consortium name="US DOE Joint Genome Institute"/>
            <person name="Lucas S."/>
            <person name="Han J."/>
            <person name="Lapidus A."/>
            <person name="Cheng J.-F."/>
            <person name="Goodwin L."/>
            <person name="Pitluck S."/>
            <person name="Peters L."/>
            <person name="Teshima H."/>
            <person name="Detter J.C."/>
            <person name="Han C."/>
            <person name="Tapia R."/>
            <person name="Land M."/>
            <person name="Hauser L."/>
            <person name="Kyrpides N."/>
            <person name="Ivanova N."/>
            <person name="Pagani I."/>
            <person name="Kitzmiller T."/>
            <person name="Lynd L."/>
            <person name="Izquierdo J."/>
            <person name="Woyke T."/>
        </authorList>
    </citation>
    <scope>NUCLEOTIDE SEQUENCE [LARGE SCALE GENOMIC DNA]</scope>
    <source>
        <strain evidence="5">DSM 19732 / NBRC 101661 / EBR45</strain>
    </source>
</reference>
<accession>G8LWB6</accession>
<dbReference type="Proteomes" id="UP000005435">
    <property type="component" value="Chromosome"/>
</dbReference>
<dbReference type="InterPro" id="IPR012854">
    <property type="entry name" value="Cu_amine_oxidase-like_N"/>
</dbReference>
<dbReference type="KEGG" id="ccl:Clocl_3248"/>
<dbReference type="SUPFAM" id="SSF51126">
    <property type="entry name" value="Pectin lyase-like"/>
    <property type="match status" value="1"/>
</dbReference>
<dbReference type="InterPro" id="IPR012334">
    <property type="entry name" value="Pectin_lyas_fold"/>
</dbReference>
<dbReference type="InterPro" id="IPR051553">
    <property type="entry name" value="Ran_GTPase-activating"/>
</dbReference>
<dbReference type="Gene3D" id="3.30.457.10">
    <property type="entry name" value="Copper amine oxidase-like, N-terminal domain"/>
    <property type="match status" value="1"/>
</dbReference>
<dbReference type="InterPro" id="IPR009091">
    <property type="entry name" value="RCC1/BLIP-II"/>
</dbReference>
<dbReference type="InterPro" id="IPR039448">
    <property type="entry name" value="Beta_helix"/>
</dbReference>
<dbReference type="GO" id="GO:0005737">
    <property type="term" value="C:cytoplasm"/>
    <property type="evidence" value="ECO:0007669"/>
    <property type="project" value="TreeGrafter"/>
</dbReference>
<evidence type="ECO:0000313" key="5">
    <source>
        <dbReference type="Proteomes" id="UP000005435"/>
    </source>
</evidence>
<dbReference type="PANTHER" id="PTHR45982">
    <property type="entry name" value="REGULATOR OF CHROMOSOME CONDENSATION"/>
    <property type="match status" value="1"/>
</dbReference>
<dbReference type="STRING" id="720554.Clocl_3248"/>
<dbReference type="Pfam" id="PF13540">
    <property type="entry name" value="RCC1_2"/>
    <property type="match status" value="2"/>
</dbReference>
<dbReference type="SUPFAM" id="SSF55383">
    <property type="entry name" value="Copper amine oxidase, domain N"/>
    <property type="match status" value="1"/>
</dbReference>
<dbReference type="Gene3D" id="2.160.20.10">
    <property type="entry name" value="Single-stranded right-handed beta-helix, Pectin lyase-like"/>
    <property type="match status" value="1"/>
</dbReference>
<proteinExistence type="predicted"/>
<dbReference type="SUPFAM" id="SSF50985">
    <property type="entry name" value="RCC1/BLIP-II"/>
    <property type="match status" value="2"/>
</dbReference>
<dbReference type="eggNOG" id="COG2182">
    <property type="taxonomic scope" value="Bacteria"/>
</dbReference>
<gene>
    <name evidence="4" type="ordered locus">Clocl_3248</name>
</gene>
<dbReference type="OrthoDB" id="1956031at2"/>
<dbReference type="InterPro" id="IPR011050">
    <property type="entry name" value="Pectin_lyase_fold/virulence"/>
</dbReference>
<dbReference type="PROSITE" id="PS00626">
    <property type="entry name" value="RCC1_2"/>
    <property type="match status" value="2"/>
</dbReference>
<feature type="domain" description="Right handed beta helix" evidence="3">
    <location>
        <begin position="694"/>
        <end position="825"/>
    </location>
</feature>
<evidence type="ECO:0000259" key="2">
    <source>
        <dbReference type="Pfam" id="PF07833"/>
    </source>
</evidence>
<dbReference type="AlphaFoldDB" id="G8LWB6"/>
<feature type="signal peptide" evidence="1">
    <location>
        <begin position="1"/>
        <end position="28"/>
    </location>
</feature>
<organism evidence="4 5">
    <name type="scientific">Acetivibrio clariflavus (strain DSM 19732 / NBRC 101661 / EBR45)</name>
    <name type="common">Clostridium clariflavum</name>
    <dbReference type="NCBI Taxonomy" id="720554"/>
    <lineage>
        <taxon>Bacteria</taxon>
        <taxon>Bacillati</taxon>
        <taxon>Bacillota</taxon>
        <taxon>Clostridia</taxon>
        <taxon>Eubacteriales</taxon>
        <taxon>Oscillospiraceae</taxon>
        <taxon>Acetivibrio</taxon>
    </lineage>
</organism>
<dbReference type="HOGENOM" id="CLU_338250_0_0_9"/>
<dbReference type="Pfam" id="PF00415">
    <property type="entry name" value="RCC1"/>
    <property type="match status" value="2"/>
</dbReference>
<dbReference type="EMBL" id="CP003065">
    <property type="protein sequence ID" value="AEV69763.1"/>
    <property type="molecule type" value="Genomic_DNA"/>
</dbReference>
<evidence type="ECO:0000313" key="4">
    <source>
        <dbReference type="EMBL" id="AEV69763.1"/>
    </source>
</evidence>
<evidence type="ECO:0000256" key="1">
    <source>
        <dbReference type="SAM" id="SignalP"/>
    </source>
</evidence>
<evidence type="ECO:0000259" key="3">
    <source>
        <dbReference type="Pfam" id="PF13229"/>
    </source>
</evidence>
<dbReference type="eggNOG" id="COG5184">
    <property type="taxonomic scope" value="Bacteria"/>
</dbReference>
<protein>
    <submittedName>
        <fullName evidence="4">Copper amine oxidase family protein</fullName>
    </submittedName>
</protein>
<dbReference type="Pfam" id="PF13229">
    <property type="entry name" value="Beta_helix"/>
    <property type="match status" value="1"/>
</dbReference>
<dbReference type="GO" id="GO:0005085">
    <property type="term" value="F:guanyl-nucleotide exchange factor activity"/>
    <property type="evidence" value="ECO:0007669"/>
    <property type="project" value="TreeGrafter"/>
</dbReference>
<keyword evidence="1" id="KW-0732">Signal</keyword>
<dbReference type="PROSITE" id="PS50012">
    <property type="entry name" value="RCC1_3"/>
    <property type="match status" value="6"/>
</dbReference>
<sequence precursor="true">MKKMKFLSGLVILAAIINLFAFNSSVNAITEEEQSKLSETVILYIGSSDAYVNTVKTKIDPDNRKIVPIIKEGRTLVPVRFVSESLKADVDWDSAKSIVTIRLGENTAILRPGKKIMALNDNPVELDVPPEIIEGRTYLPLRRLVEDVLNKNIFYDRNVIIISDKDTVFDKDADKKLIDDLVYMFGQDYATVHVSGGYSHSVAIKRDGTVWEWGETLSGNKLIPERVEGLERIIDISAGNKYTLALKIDGTVWAWGKNEDGNIGDGTQIDRETPVKVKNLTKIKRIAASFGGHCLAVNTDGKVWAWGNNDYGQLGTGTKKAELTPVMIDKLTQIEDVAVGYNFSAALDKEGNVWTWGNNENSYPKKLKDLNNIIDIAAGQSHLLALKNDGTVWIWGNFEEMPVYRGQVKKNTDTSLPVKIEELKGIIAIAAQGGYSALLKDDGSMFVWGYLDSELDIDDHLVPTIIEELNGVREIAAGGGHLLAFKDDGSLWAFGRNTNGQIGDGTTISRKKPTVTAFNKDPLVVTEIVAKAKAFENKFDDATVKELDKLTDELLTKYDYNQGKKFIDRSNMKVVVANDAWEFINAIGSNREIILKSEAVYDITLAVYDITSALNEDIDNEKVYYRMVNGGPELVISNVENLIIRSESSKLANLMASPTYSYVLNFEDSRNIVIEGVNAGHGPEKGECRGGVFSFERCSNVYINNSILYGCGTEGISLSNVENFTFDNSIIEECTYHLMTVKESKDVVFNNSKFRNTGVYDLINISDSKNVLFNSCEISDNEIFLDEHIFNLSNVEPKLIVKDTIIRDNMAGYLQKYKEDIYFKNITADNNIFMSELYGVD</sequence>
<feature type="chain" id="PRO_5003511593" evidence="1">
    <location>
        <begin position="29"/>
        <end position="841"/>
    </location>
</feature>
<reference evidence="4 5" key="2">
    <citation type="journal article" date="2012" name="Stand. Genomic Sci.">
        <title>Complete Genome Sequence of Clostridium clariflavum DSM 19732.</title>
        <authorList>
            <person name="Izquierdo J.A."/>
            <person name="Goodwin L."/>
            <person name="Davenport K.W."/>
            <person name="Teshima H."/>
            <person name="Bruce D."/>
            <person name="Detter C."/>
            <person name="Tapia R."/>
            <person name="Han S."/>
            <person name="Land M."/>
            <person name="Hauser L."/>
            <person name="Jeffries C.D."/>
            <person name="Han J."/>
            <person name="Pitluck S."/>
            <person name="Nolan M."/>
            <person name="Chen A."/>
            <person name="Huntemann M."/>
            <person name="Mavromatis K."/>
            <person name="Mikhailova N."/>
            <person name="Liolios K."/>
            <person name="Woyke T."/>
            <person name="Lynd L.R."/>
        </authorList>
    </citation>
    <scope>NUCLEOTIDE SEQUENCE [LARGE SCALE GENOMIC DNA]</scope>
    <source>
        <strain evidence="5">DSM 19732 / NBRC 101661 / EBR45</strain>
    </source>
</reference>
<dbReference type="PRINTS" id="PR00633">
    <property type="entry name" value="RCCNDNSATION"/>
</dbReference>
<name>G8LWB6_ACECE</name>
<dbReference type="InterPro" id="IPR000408">
    <property type="entry name" value="Reg_chr_condens"/>
</dbReference>
<dbReference type="Gene3D" id="2.130.10.30">
    <property type="entry name" value="Regulator of chromosome condensation 1/beta-lactamase-inhibitor protein II"/>
    <property type="match status" value="2"/>
</dbReference>